<proteinExistence type="predicted"/>
<name>A0ABM9AJF4_9GAMM</name>
<keyword evidence="2" id="KW-1185">Reference proteome</keyword>
<dbReference type="Proteomes" id="UP000838100">
    <property type="component" value="Unassembled WGS sequence"/>
</dbReference>
<reference evidence="1" key="1">
    <citation type="submission" date="2021-12" db="EMBL/GenBank/DDBJ databases">
        <authorList>
            <person name="Rodrigo-Torres L."/>
            <person name="Arahal R. D."/>
            <person name="Lucena T."/>
        </authorList>
    </citation>
    <scope>NUCLEOTIDE SEQUENCE</scope>
    <source>
        <strain evidence="1">CECT 8267</strain>
    </source>
</reference>
<organism evidence="1 2">
    <name type="scientific">Sinobacterium norvegicum</name>
    <dbReference type="NCBI Taxonomy" id="1641715"/>
    <lineage>
        <taxon>Bacteria</taxon>
        <taxon>Pseudomonadati</taxon>
        <taxon>Pseudomonadota</taxon>
        <taxon>Gammaproteobacteria</taxon>
        <taxon>Cellvibrionales</taxon>
        <taxon>Spongiibacteraceae</taxon>
        <taxon>Sinobacterium</taxon>
    </lineage>
</organism>
<dbReference type="EMBL" id="CAKLPX010000008">
    <property type="protein sequence ID" value="CAH0993371.1"/>
    <property type="molecule type" value="Genomic_DNA"/>
</dbReference>
<sequence length="102" mass="11732">MYQSLIEFFEEIINGQVPVALPPEMKRIGSDFCFTLPSLYRYLNDDEHCSYLQFRSQIYQSTLNTDLAQLGWAVDIVTAADHVDQTVYGLLPLARINLNCRL</sequence>
<protein>
    <submittedName>
        <fullName evidence="1">Uncharacterized protein</fullName>
    </submittedName>
</protein>
<gene>
    <name evidence="1" type="ORF">SIN8267_03519</name>
</gene>
<accession>A0ABM9AJF4</accession>
<comment type="caution">
    <text evidence="1">The sequence shown here is derived from an EMBL/GenBank/DDBJ whole genome shotgun (WGS) entry which is preliminary data.</text>
</comment>
<evidence type="ECO:0000313" key="2">
    <source>
        <dbReference type="Proteomes" id="UP000838100"/>
    </source>
</evidence>
<evidence type="ECO:0000313" key="1">
    <source>
        <dbReference type="EMBL" id="CAH0993371.1"/>
    </source>
</evidence>